<evidence type="ECO:0000256" key="4">
    <source>
        <dbReference type="ARBA" id="ARBA00022692"/>
    </source>
</evidence>
<dbReference type="InterPro" id="IPR037066">
    <property type="entry name" value="Plug_dom_sf"/>
</dbReference>
<dbReference type="PROSITE" id="PS52016">
    <property type="entry name" value="TONB_DEPENDENT_REC_3"/>
    <property type="match status" value="1"/>
</dbReference>
<comment type="subcellular location">
    <subcellularLocation>
        <location evidence="1 8">Cell outer membrane</location>
        <topology evidence="1 8">Multi-pass membrane protein</topology>
    </subcellularLocation>
</comment>
<reference evidence="14" key="1">
    <citation type="journal article" date="2019" name="Int. J. Syst. Evol. Microbiol.">
        <title>The Global Catalogue of Microorganisms (GCM) 10K type strain sequencing project: providing services to taxonomists for standard genome sequencing and annotation.</title>
        <authorList>
            <consortium name="The Broad Institute Genomics Platform"/>
            <consortium name="The Broad Institute Genome Sequencing Center for Infectious Disease"/>
            <person name="Wu L."/>
            <person name="Ma J."/>
        </authorList>
    </citation>
    <scope>NUCLEOTIDE SEQUENCE [LARGE SCALE GENOMIC DNA]</scope>
    <source>
        <strain evidence="14">CGMCC 4.7427</strain>
    </source>
</reference>
<dbReference type="NCBIfam" id="TIGR04057">
    <property type="entry name" value="SusC_RagA_signa"/>
    <property type="match status" value="1"/>
</dbReference>
<keyword evidence="14" id="KW-1185">Reference proteome</keyword>
<dbReference type="Pfam" id="PF13715">
    <property type="entry name" value="CarbopepD_reg_2"/>
    <property type="match status" value="1"/>
</dbReference>
<dbReference type="InterPro" id="IPR012910">
    <property type="entry name" value="Plug_dom"/>
</dbReference>
<evidence type="ECO:0000313" key="14">
    <source>
        <dbReference type="Proteomes" id="UP001595878"/>
    </source>
</evidence>
<evidence type="ECO:0000256" key="8">
    <source>
        <dbReference type="PROSITE-ProRule" id="PRU01360"/>
    </source>
</evidence>
<keyword evidence="6 8" id="KW-0472">Membrane</keyword>
<keyword evidence="10" id="KW-0732">Signal</keyword>
<sequence length="996" mass="107129">MKKTIIKKYLFLVLLGFMAQVTLAQKTITVTVKEQNGPLPGASVLIQGTTTGTQTDFDGNFSIEASSTDVLTFSYVGFKEVSIPVGNQTIINVTLEEDNALDEVVIVAFGSQTKKKNVQSVSVVGQDAIKDIPANSPQELLQGQAAGVQVVQSSGVLGAAPTIKIRGVASVSSGSRPLFVVDGVPLNDTDLTSNQGANQGLNPLANINPNDIESISVLKDASATAIYGSRGSNGVVIVTTKSGSKGGQTTVTLNVSTGISESTDTFDMMNADEFRQYAVDANYFGIDNVADLPQGGFNWVDGVTRTGISNNIDASVSGGSEKTSFYISTNFKDEEGFIIGNDLKRRAGRLNINHTATDWLEIGANIGVTRNEFDRVGAENSTFAPLTSAYLIRPWVQPRDENGNLVNTGFIANTIAIESLDINDSDVTRTTGNVSAKVSLFEGLTFNSRFGIDRVLVEEQQRSFELNSPGGTGSNFYAQDNRYILTNTLNYDTTFGDKHDLGAVAGISYEENTIRTIAVAGTGFASDSSLNIESAAQKTTTTSSATANSLVGYFARVNYAYDSKYVLEGSLRRDGSSRFGADNRFGTFFALGGAWNLSEEKFLEDSSWINNLKLRASFGTTGNDRIGNFQSLALYSGGTFGQYNDQAGLAPVSAPNPDLKWERSKAFDIGLAGDLFNNRISFSVDYYKKRTDDLILNLPLPISTAAGTNNTIARNVGEIENRGFDVSLTSNNFRDGDFKWTTTLNIGFNTNEVISLPGASIDTEGREFIAGSASQRAIVGESINTFYLVRYKGVNPQTGDAEWLDADGNATTNPNPSTDRVIAGDANPDFVGGLTNTFKYKNFDLNVLTNFSVGNDIYVDGLRFTDNAASGSFNNRAALLNVWQQPGDNAFVPAFDSPTFNTFAQRSTAQLRDGSFLRFKNVTLGYTIPKSVLDKTRHVKNIRLYATATNLITIKGSDLEGIDPEVTDTSAALGQGETFFTPPQSKSFIFGATIQL</sequence>
<proteinExistence type="inferred from homology"/>
<evidence type="ECO:0000256" key="2">
    <source>
        <dbReference type="ARBA" id="ARBA00022448"/>
    </source>
</evidence>
<evidence type="ECO:0000256" key="5">
    <source>
        <dbReference type="ARBA" id="ARBA00023077"/>
    </source>
</evidence>
<feature type="domain" description="TonB-dependent receptor plug" evidence="12">
    <location>
        <begin position="114"/>
        <end position="235"/>
    </location>
</feature>
<keyword evidence="3 8" id="KW-1134">Transmembrane beta strand</keyword>
<dbReference type="InterPro" id="IPR023997">
    <property type="entry name" value="TonB-dep_OMP_SusC/RagA_CS"/>
</dbReference>
<dbReference type="SUPFAM" id="SSF56935">
    <property type="entry name" value="Porins"/>
    <property type="match status" value="1"/>
</dbReference>
<dbReference type="InterPro" id="IPR023996">
    <property type="entry name" value="TonB-dep_OMP_SusC/RagA"/>
</dbReference>
<evidence type="ECO:0000313" key="13">
    <source>
        <dbReference type="EMBL" id="MFC4688871.1"/>
    </source>
</evidence>
<dbReference type="SUPFAM" id="SSF49464">
    <property type="entry name" value="Carboxypeptidase regulatory domain-like"/>
    <property type="match status" value="1"/>
</dbReference>
<dbReference type="NCBIfam" id="TIGR04056">
    <property type="entry name" value="OMP_RagA_SusC"/>
    <property type="match status" value="1"/>
</dbReference>
<evidence type="ECO:0000256" key="7">
    <source>
        <dbReference type="ARBA" id="ARBA00023237"/>
    </source>
</evidence>
<evidence type="ECO:0000256" key="9">
    <source>
        <dbReference type="RuleBase" id="RU003357"/>
    </source>
</evidence>
<dbReference type="InterPro" id="IPR036942">
    <property type="entry name" value="Beta-barrel_TonB_sf"/>
</dbReference>
<dbReference type="InterPro" id="IPR039426">
    <property type="entry name" value="TonB-dep_rcpt-like"/>
</dbReference>
<evidence type="ECO:0000256" key="10">
    <source>
        <dbReference type="SAM" id="SignalP"/>
    </source>
</evidence>
<evidence type="ECO:0000256" key="1">
    <source>
        <dbReference type="ARBA" id="ARBA00004571"/>
    </source>
</evidence>
<dbReference type="Proteomes" id="UP001595878">
    <property type="component" value="Unassembled WGS sequence"/>
</dbReference>
<dbReference type="RefSeq" id="WP_380031091.1">
    <property type="nucleotide sequence ID" value="NZ_JBHSHB010000003.1"/>
</dbReference>
<gene>
    <name evidence="13" type="ORF">ACFO5T_00380</name>
</gene>
<organism evidence="13 14">
    <name type="scientific">Dokdonia genika</name>
    <dbReference type="NCBI Taxonomy" id="308113"/>
    <lineage>
        <taxon>Bacteria</taxon>
        <taxon>Pseudomonadati</taxon>
        <taxon>Bacteroidota</taxon>
        <taxon>Flavobacteriia</taxon>
        <taxon>Flavobacteriales</taxon>
        <taxon>Flavobacteriaceae</taxon>
        <taxon>Dokdonia</taxon>
    </lineage>
</organism>
<name>A0ABV9L470_9FLAO</name>
<dbReference type="Pfam" id="PF00593">
    <property type="entry name" value="TonB_dep_Rec_b-barrel"/>
    <property type="match status" value="1"/>
</dbReference>
<dbReference type="Pfam" id="PF07715">
    <property type="entry name" value="Plug"/>
    <property type="match status" value="1"/>
</dbReference>
<comment type="similarity">
    <text evidence="8 9">Belongs to the TonB-dependent receptor family.</text>
</comment>
<dbReference type="Gene3D" id="2.40.170.20">
    <property type="entry name" value="TonB-dependent receptor, beta-barrel domain"/>
    <property type="match status" value="1"/>
</dbReference>
<dbReference type="EMBL" id="JBHSHB010000003">
    <property type="protein sequence ID" value="MFC4688871.1"/>
    <property type="molecule type" value="Genomic_DNA"/>
</dbReference>
<dbReference type="InterPro" id="IPR000531">
    <property type="entry name" value="Beta-barrel_TonB"/>
</dbReference>
<feature type="domain" description="TonB-dependent receptor-like beta-barrel" evidence="11">
    <location>
        <begin position="384"/>
        <end position="951"/>
    </location>
</feature>
<keyword evidence="2 8" id="KW-0813">Transport</keyword>
<dbReference type="InterPro" id="IPR008969">
    <property type="entry name" value="CarboxyPept-like_regulatory"/>
</dbReference>
<keyword evidence="7 8" id="KW-0998">Cell outer membrane</keyword>
<evidence type="ECO:0000259" key="12">
    <source>
        <dbReference type="Pfam" id="PF07715"/>
    </source>
</evidence>
<keyword evidence="5 9" id="KW-0798">TonB box</keyword>
<evidence type="ECO:0000256" key="6">
    <source>
        <dbReference type="ARBA" id="ARBA00023136"/>
    </source>
</evidence>
<evidence type="ECO:0000256" key="3">
    <source>
        <dbReference type="ARBA" id="ARBA00022452"/>
    </source>
</evidence>
<feature type="signal peptide" evidence="10">
    <location>
        <begin position="1"/>
        <end position="24"/>
    </location>
</feature>
<evidence type="ECO:0000259" key="11">
    <source>
        <dbReference type="Pfam" id="PF00593"/>
    </source>
</evidence>
<dbReference type="Gene3D" id="2.60.40.1120">
    <property type="entry name" value="Carboxypeptidase-like, regulatory domain"/>
    <property type="match status" value="1"/>
</dbReference>
<comment type="caution">
    <text evidence="13">The sequence shown here is derived from an EMBL/GenBank/DDBJ whole genome shotgun (WGS) entry which is preliminary data.</text>
</comment>
<accession>A0ABV9L470</accession>
<feature type="chain" id="PRO_5047028582" evidence="10">
    <location>
        <begin position="25"/>
        <end position="996"/>
    </location>
</feature>
<dbReference type="Gene3D" id="2.170.130.10">
    <property type="entry name" value="TonB-dependent receptor, plug domain"/>
    <property type="match status" value="1"/>
</dbReference>
<keyword evidence="4 8" id="KW-0812">Transmembrane</keyword>
<protein>
    <submittedName>
        <fullName evidence="13">SusC/RagA family TonB-linked outer membrane protein</fullName>
    </submittedName>
</protein>